<feature type="transmembrane region" description="Helical" evidence="1">
    <location>
        <begin position="12"/>
        <end position="30"/>
    </location>
</feature>
<feature type="transmembrane region" description="Helical" evidence="1">
    <location>
        <begin position="396"/>
        <end position="413"/>
    </location>
</feature>
<accession>A0A1F7XX95</accession>
<sequence>MKISDYTGKWWVKWLLIGILIRLILMPITLHPDLWVFSSSGYLLAYEGKLNVYEHLVNLPSNHPLVSIVGNIYEYFIYPPLAHVTFGIFHLILRPFTDPSFIPNFWRNPDSIFGNQALPWHLFLYKLPYLFIDIVLAFLLTKLFDDAYQKKLAFVLWIANPLSFYTTFMMGQFDLLPVFFTVLALIFAKKKNFTASLLSLGIGGSFKMYPLFFVVPAAFLFGKTFWERSKYVIQGFFPYLLTIAPFITSAAFRQMVLFSPKNQKMLFMGFPVSGAEVLYPFIIILTLIYFHSLYSKIKYELDEYFLLILLLFFSVTHYHPQWFLWATPFLLIYLIRSKFKFNIVILTLFGAWLFLTLLFEASLSYGLFNPLIPSLKDAISPAQIINKYTDVFQLKSIARSFFAACSIFIFWTVSQRKNSTS</sequence>
<feature type="transmembrane region" description="Helical" evidence="1">
    <location>
        <begin position="123"/>
        <end position="144"/>
    </location>
</feature>
<evidence type="ECO:0000313" key="2">
    <source>
        <dbReference type="EMBL" id="OGM19674.1"/>
    </source>
</evidence>
<reference evidence="2 3" key="1">
    <citation type="journal article" date="2016" name="Nat. Commun.">
        <title>Thousands of microbial genomes shed light on interconnected biogeochemical processes in an aquifer system.</title>
        <authorList>
            <person name="Anantharaman K."/>
            <person name="Brown C.T."/>
            <person name="Hug L.A."/>
            <person name="Sharon I."/>
            <person name="Castelle C.J."/>
            <person name="Probst A.J."/>
            <person name="Thomas B.C."/>
            <person name="Singh A."/>
            <person name="Wilkins M.J."/>
            <person name="Karaoz U."/>
            <person name="Brodie E.L."/>
            <person name="Williams K.H."/>
            <person name="Hubbard S.S."/>
            <person name="Banfield J.F."/>
        </authorList>
    </citation>
    <scope>NUCLEOTIDE SEQUENCE [LARGE SCALE GENOMIC DNA]</scope>
</reference>
<keyword evidence="1" id="KW-1133">Transmembrane helix</keyword>
<gene>
    <name evidence="2" type="ORF">A2771_02300</name>
</gene>
<proteinExistence type="predicted"/>
<organism evidence="2 3">
    <name type="scientific">Candidatus Woesebacteria bacterium RIFCSPHIGHO2_01_FULL_38_26b</name>
    <dbReference type="NCBI Taxonomy" id="1802491"/>
    <lineage>
        <taxon>Bacteria</taxon>
        <taxon>Candidatus Woeseibacteriota</taxon>
    </lineage>
</organism>
<feature type="transmembrane region" description="Helical" evidence="1">
    <location>
        <begin position="164"/>
        <end position="187"/>
    </location>
</feature>
<name>A0A1F7XX95_9BACT</name>
<dbReference type="Proteomes" id="UP000176741">
    <property type="component" value="Unassembled WGS sequence"/>
</dbReference>
<keyword evidence="1" id="KW-0472">Membrane</keyword>
<evidence type="ECO:0008006" key="4">
    <source>
        <dbReference type="Google" id="ProtNLM"/>
    </source>
</evidence>
<feature type="transmembrane region" description="Helical" evidence="1">
    <location>
        <begin position="232"/>
        <end position="253"/>
    </location>
</feature>
<feature type="transmembrane region" description="Helical" evidence="1">
    <location>
        <begin position="304"/>
        <end position="334"/>
    </location>
</feature>
<feature type="transmembrane region" description="Helical" evidence="1">
    <location>
        <begin position="75"/>
        <end position="93"/>
    </location>
</feature>
<evidence type="ECO:0000313" key="3">
    <source>
        <dbReference type="Proteomes" id="UP000176741"/>
    </source>
</evidence>
<evidence type="ECO:0000256" key="1">
    <source>
        <dbReference type="SAM" id="Phobius"/>
    </source>
</evidence>
<feature type="transmembrane region" description="Helical" evidence="1">
    <location>
        <begin position="341"/>
        <end position="359"/>
    </location>
</feature>
<feature type="transmembrane region" description="Helical" evidence="1">
    <location>
        <begin position="265"/>
        <end position="292"/>
    </location>
</feature>
<comment type="caution">
    <text evidence="2">The sequence shown here is derived from an EMBL/GenBank/DDBJ whole genome shotgun (WGS) entry which is preliminary data.</text>
</comment>
<protein>
    <recommendedName>
        <fullName evidence="4">Glycosyltransferase RgtA/B/C/D-like domain-containing protein</fullName>
    </recommendedName>
</protein>
<dbReference type="EMBL" id="MGGD01000060">
    <property type="protein sequence ID" value="OGM19674.1"/>
    <property type="molecule type" value="Genomic_DNA"/>
</dbReference>
<feature type="transmembrane region" description="Helical" evidence="1">
    <location>
        <begin position="208"/>
        <end position="226"/>
    </location>
</feature>
<keyword evidence="1" id="KW-0812">Transmembrane</keyword>
<dbReference type="AlphaFoldDB" id="A0A1F7XX95"/>